<dbReference type="RefSeq" id="XP_062713005.1">
    <property type="nucleotide sequence ID" value="XM_062857021.1"/>
</dbReference>
<dbReference type="EnsemblMetazoa" id="AALFPA23_017591.R25735">
    <property type="protein sequence ID" value="AALFPA23_017591.P25735"/>
    <property type="gene ID" value="AALFPA23_017591"/>
</dbReference>
<dbReference type="InterPro" id="IPR013162">
    <property type="entry name" value="CD80_C2-set"/>
</dbReference>
<evidence type="ECO:0000313" key="5">
    <source>
        <dbReference type="Proteomes" id="UP000069940"/>
    </source>
</evidence>
<sequence length="395" mass="44378">MEVVPPEADAKFNLMLNKAKQYLVEEADGVGCGGGCGCANSSRSNSSSTSRLQRSQRCKGTTTMKSFIGMLLGLLTISGSLALRLKTVHIPPYKHRGESALLQCQYELKGQQSHNGHHSYHSPNQQQRGRPWNDSAGGYRHHVYHDHDYYSDSESGGDERLYSIQWYKDNEEFYRYVPSASQPIKSYKIEGIRVDPNHSDGTKVMLKSLTLKSSGVYRCEISAEAPNFDSVQGEGRMDVIYLPRDGPHINGSEKKSYHIGETMDLNCTSGRSYPASTLQWYLNDDPVLDPRYIVHYPRMVNQHGLLTSFLGLSMVVQPHHYIDGSMKLKCVANLSPVLWRNGQESVMQWEQPPLDNRVAMLLVRSTSSPWPSVSTTLLLWSTLLAIGSSFRLHHP</sequence>
<protein>
    <recommendedName>
        <fullName evidence="3">Ig-like domain-containing protein</fullName>
    </recommendedName>
</protein>
<dbReference type="RefSeq" id="XP_062713004.1">
    <property type="nucleotide sequence ID" value="XM_062857020.1"/>
</dbReference>
<dbReference type="GeneID" id="109428027"/>
<dbReference type="Pfam" id="PF08205">
    <property type="entry name" value="C2-set_2"/>
    <property type="match status" value="1"/>
</dbReference>
<dbReference type="Gene3D" id="2.60.40.10">
    <property type="entry name" value="Immunoglobulins"/>
    <property type="match status" value="2"/>
</dbReference>
<dbReference type="RefSeq" id="XP_062713003.1">
    <property type="nucleotide sequence ID" value="XM_062857019.1"/>
</dbReference>
<reference evidence="4" key="2">
    <citation type="submission" date="2025-05" db="UniProtKB">
        <authorList>
            <consortium name="EnsemblMetazoa"/>
        </authorList>
    </citation>
    <scope>IDENTIFICATION</scope>
    <source>
        <strain evidence="4">Foshan</strain>
    </source>
</reference>
<dbReference type="RefSeq" id="XP_062713006.1">
    <property type="nucleotide sequence ID" value="XM_062857022.1"/>
</dbReference>
<evidence type="ECO:0000256" key="2">
    <source>
        <dbReference type="SAM" id="MobiDB-lite"/>
    </source>
</evidence>
<evidence type="ECO:0000256" key="1">
    <source>
        <dbReference type="ARBA" id="ARBA00023157"/>
    </source>
</evidence>
<evidence type="ECO:0000313" key="4">
    <source>
        <dbReference type="EnsemblMetazoa" id="AALFPA23_017591.P25734"/>
    </source>
</evidence>
<reference evidence="5" key="1">
    <citation type="journal article" date="2015" name="Proc. Natl. Acad. Sci. U.S.A.">
        <title>Genome sequence of the Asian Tiger mosquito, Aedes albopictus, reveals insights into its biology, genetics, and evolution.</title>
        <authorList>
            <person name="Chen X.G."/>
            <person name="Jiang X."/>
            <person name="Gu J."/>
            <person name="Xu M."/>
            <person name="Wu Y."/>
            <person name="Deng Y."/>
            <person name="Zhang C."/>
            <person name="Bonizzoni M."/>
            <person name="Dermauw W."/>
            <person name="Vontas J."/>
            <person name="Armbruster P."/>
            <person name="Huang X."/>
            <person name="Yang Y."/>
            <person name="Zhang H."/>
            <person name="He W."/>
            <person name="Peng H."/>
            <person name="Liu Y."/>
            <person name="Wu K."/>
            <person name="Chen J."/>
            <person name="Lirakis M."/>
            <person name="Topalis P."/>
            <person name="Van Leeuwen T."/>
            <person name="Hall A.B."/>
            <person name="Jiang X."/>
            <person name="Thorpe C."/>
            <person name="Mueller R.L."/>
            <person name="Sun C."/>
            <person name="Waterhouse R.M."/>
            <person name="Yan G."/>
            <person name="Tu Z.J."/>
            <person name="Fang X."/>
            <person name="James A.A."/>
        </authorList>
    </citation>
    <scope>NUCLEOTIDE SEQUENCE [LARGE SCALE GENOMIC DNA]</scope>
    <source>
        <strain evidence="5">Foshan</strain>
    </source>
</reference>
<dbReference type="PROSITE" id="PS50835">
    <property type="entry name" value="IG_LIKE"/>
    <property type="match status" value="1"/>
</dbReference>
<dbReference type="InterPro" id="IPR007110">
    <property type="entry name" value="Ig-like_dom"/>
</dbReference>
<feature type="region of interest" description="Disordered" evidence="2">
    <location>
        <begin position="112"/>
        <end position="137"/>
    </location>
</feature>
<dbReference type="EnsemblMetazoa" id="AALFPA23_017591.R25738">
    <property type="protein sequence ID" value="AALFPA23_017591.P25738"/>
    <property type="gene ID" value="AALFPA23_017591"/>
</dbReference>
<dbReference type="PANTHER" id="PTHR21261">
    <property type="entry name" value="BEAT PROTEIN"/>
    <property type="match status" value="1"/>
</dbReference>
<dbReference type="Proteomes" id="UP000069940">
    <property type="component" value="Unassembled WGS sequence"/>
</dbReference>
<dbReference type="RefSeq" id="XP_062713000.1">
    <property type="nucleotide sequence ID" value="XM_062857016.1"/>
</dbReference>
<dbReference type="PANTHER" id="PTHR21261:SF14">
    <property type="entry name" value="BEATEN PATH IV, ISOFORM B"/>
    <property type="match status" value="1"/>
</dbReference>
<accession>A0ABM1ZE40</accession>
<dbReference type="EnsemblMetazoa" id="AALFPA23_017591.R25736">
    <property type="protein sequence ID" value="AALFPA23_017591.P25736"/>
    <property type="gene ID" value="AALFPA23_017591"/>
</dbReference>
<dbReference type="EnsemblMetazoa" id="AALFPA23_017591.R25737">
    <property type="protein sequence ID" value="AALFPA23_017591.P25737"/>
    <property type="gene ID" value="AALFPA23_017591"/>
</dbReference>
<dbReference type="RefSeq" id="XP_062713001.1">
    <property type="nucleotide sequence ID" value="XM_062857017.1"/>
</dbReference>
<dbReference type="EnsemblMetazoa" id="AALFPA23_017591.R25732">
    <property type="protein sequence ID" value="AALFPA23_017591.P25732"/>
    <property type="gene ID" value="AALFPA23_017591"/>
</dbReference>
<proteinExistence type="predicted"/>
<feature type="domain" description="Ig-like" evidence="3">
    <location>
        <begin position="163"/>
        <end position="229"/>
    </location>
</feature>
<organism evidence="4 5">
    <name type="scientific">Aedes albopictus</name>
    <name type="common">Asian tiger mosquito</name>
    <name type="synonym">Stegomyia albopicta</name>
    <dbReference type="NCBI Taxonomy" id="7160"/>
    <lineage>
        <taxon>Eukaryota</taxon>
        <taxon>Metazoa</taxon>
        <taxon>Ecdysozoa</taxon>
        <taxon>Arthropoda</taxon>
        <taxon>Hexapoda</taxon>
        <taxon>Insecta</taxon>
        <taxon>Pterygota</taxon>
        <taxon>Neoptera</taxon>
        <taxon>Endopterygota</taxon>
        <taxon>Diptera</taxon>
        <taxon>Nematocera</taxon>
        <taxon>Culicoidea</taxon>
        <taxon>Culicidae</taxon>
        <taxon>Culicinae</taxon>
        <taxon>Aedini</taxon>
        <taxon>Aedes</taxon>
        <taxon>Stegomyia</taxon>
    </lineage>
</organism>
<keyword evidence="5" id="KW-1185">Reference proteome</keyword>
<name>A0ABM1ZE40_AEDAL</name>
<dbReference type="EnsemblMetazoa" id="AALFPA23_017591.R25733">
    <property type="protein sequence ID" value="AALFPA23_017591.P25733"/>
    <property type="gene ID" value="AALFPA23_017591"/>
</dbReference>
<dbReference type="RefSeq" id="XP_062712999.1">
    <property type="nucleotide sequence ID" value="XM_062857015.1"/>
</dbReference>
<keyword evidence="1" id="KW-1015">Disulfide bond</keyword>
<dbReference type="EnsemblMetazoa" id="AALFPA23_017591.R25734">
    <property type="protein sequence ID" value="AALFPA23_017591.P25734"/>
    <property type="gene ID" value="AALFPA23_017591"/>
</dbReference>
<evidence type="ECO:0000259" key="3">
    <source>
        <dbReference type="PROSITE" id="PS50835"/>
    </source>
</evidence>
<dbReference type="InterPro" id="IPR013783">
    <property type="entry name" value="Ig-like_fold"/>
</dbReference>